<comment type="similarity">
    <text evidence="2">Belongs to the RENT3 family.</text>
</comment>
<evidence type="ECO:0000313" key="8">
    <source>
        <dbReference type="Proteomes" id="UP000805418"/>
    </source>
</evidence>
<dbReference type="InterPro" id="IPR039722">
    <property type="entry name" value="Upf3"/>
</dbReference>
<evidence type="ECO:0000256" key="2">
    <source>
        <dbReference type="ARBA" id="ARBA00005991"/>
    </source>
</evidence>
<dbReference type="Ensembl" id="ENSCAFT00845049587.1">
    <property type="protein sequence ID" value="ENSCAFP00845038897.1"/>
    <property type="gene ID" value="ENSCAFG00845028100.1"/>
</dbReference>
<sequence>MTSGRRRSPRRAPGLPRGAGARGVGRGRHGPGAGAGAEAQFSRRLEPGGRRRRLRGGCEMRSEKEGVGGPGAAVPGRGPSGRERQSAVGVQFRRESPWREAEAHPALSSGGGVGTGKPREEKTALSKVVIRRLPPGLTKEQLEEQLHPLPAHDYFEFFPADLR</sequence>
<dbReference type="Pfam" id="PF03467">
    <property type="entry name" value="Smg4_UPF3"/>
    <property type="match status" value="1"/>
</dbReference>
<organism evidence="7 8">
    <name type="scientific">Canis lupus familiaris</name>
    <name type="common">Dog</name>
    <name type="synonym">Canis familiaris</name>
    <dbReference type="NCBI Taxonomy" id="9615"/>
    <lineage>
        <taxon>Eukaryota</taxon>
        <taxon>Metazoa</taxon>
        <taxon>Chordata</taxon>
        <taxon>Craniata</taxon>
        <taxon>Vertebrata</taxon>
        <taxon>Euteleostomi</taxon>
        <taxon>Mammalia</taxon>
        <taxon>Eutheria</taxon>
        <taxon>Laurasiatheria</taxon>
        <taxon>Carnivora</taxon>
        <taxon>Caniformia</taxon>
        <taxon>Canidae</taxon>
        <taxon>Canis</taxon>
    </lineage>
</organism>
<evidence type="ECO:0000256" key="5">
    <source>
        <dbReference type="SAM" id="MobiDB-lite"/>
    </source>
</evidence>
<reference evidence="7" key="2">
    <citation type="submission" date="2025-08" db="UniProtKB">
        <authorList>
            <consortium name="Ensembl"/>
        </authorList>
    </citation>
    <scope>IDENTIFICATION</scope>
    <source>
        <strain evidence="7">Boxer</strain>
    </source>
</reference>
<accession>A0A8I3PUR5</accession>
<name>A0A8I3PUR5_CANLF</name>
<proteinExistence type="inferred from homology"/>
<keyword evidence="8" id="KW-1185">Reference proteome</keyword>
<dbReference type="InterPro" id="IPR005120">
    <property type="entry name" value="UPF3_dom"/>
</dbReference>
<evidence type="ECO:0000313" key="7">
    <source>
        <dbReference type="Ensembl" id="ENSCAFP00845038897.1"/>
    </source>
</evidence>
<feature type="region of interest" description="Disordered" evidence="5">
    <location>
        <begin position="1"/>
        <end position="121"/>
    </location>
</feature>
<dbReference type="GO" id="GO:0000184">
    <property type="term" value="P:nuclear-transcribed mRNA catabolic process, nonsense-mediated decay"/>
    <property type="evidence" value="ECO:0007669"/>
    <property type="project" value="UniProtKB-KW"/>
</dbReference>
<reference evidence="7" key="3">
    <citation type="submission" date="2025-09" db="UniProtKB">
        <authorList>
            <consortium name="Ensembl"/>
        </authorList>
    </citation>
    <scope>IDENTIFICATION</scope>
    <source>
        <strain evidence="7">Boxer</strain>
    </source>
</reference>
<feature type="compositionally biased region" description="Basic and acidic residues" evidence="5">
    <location>
        <begin position="92"/>
        <end position="103"/>
    </location>
</feature>
<dbReference type="Gene3D" id="3.30.70.330">
    <property type="match status" value="1"/>
</dbReference>
<evidence type="ECO:0000259" key="6">
    <source>
        <dbReference type="Pfam" id="PF03467"/>
    </source>
</evidence>
<dbReference type="AlphaFoldDB" id="A0A8I3PUR5"/>
<evidence type="ECO:0000256" key="1">
    <source>
        <dbReference type="ARBA" id="ARBA00004123"/>
    </source>
</evidence>
<dbReference type="InterPro" id="IPR012677">
    <property type="entry name" value="Nucleotide-bd_a/b_plait_sf"/>
</dbReference>
<dbReference type="Proteomes" id="UP000805418">
    <property type="component" value="Chromosome 22"/>
</dbReference>
<dbReference type="PANTHER" id="PTHR13112">
    <property type="entry name" value="UPF3 REGULATOR OF NONSENSE TRANSCRIPTS-LIKE PROTEIN"/>
    <property type="match status" value="1"/>
</dbReference>
<evidence type="ECO:0000256" key="4">
    <source>
        <dbReference type="ARBA" id="ARBA00023242"/>
    </source>
</evidence>
<comment type="subcellular location">
    <subcellularLocation>
        <location evidence="1">Nucleus</location>
    </subcellularLocation>
</comment>
<dbReference type="SUPFAM" id="SSF54928">
    <property type="entry name" value="RNA-binding domain, RBD"/>
    <property type="match status" value="1"/>
</dbReference>
<dbReference type="GO" id="GO:0003676">
    <property type="term" value="F:nucleic acid binding"/>
    <property type="evidence" value="ECO:0007669"/>
    <property type="project" value="InterPro"/>
</dbReference>
<feature type="compositionally biased region" description="Basic residues" evidence="5">
    <location>
        <begin position="1"/>
        <end position="10"/>
    </location>
</feature>
<protein>
    <recommendedName>
        <fullName evidence="6">UPF3 domain-containing protein</fullName>
    </recommendedName>
</protein>
<feature type="compositionally biased region" description="Gly residues" evidence="5">
    <location>
        <begin position="20"/>
        <end position="35"/>
    </location>
</feature>
<dbReference type="GO" id="GO:0005634">
    <property type="term" value="C:nucleus"/>
    <property type="evidence" value="ECO:0007669"/>
    <property type="project" value="UniProtKB-SubCell"/>
</dbReference>
<dbReference type="GeneTree" id="ENSGT01030000235093"/>
<keyword evidence="4" id="KW-0539">Nucleus</keyword>
<keyword evidence="3" id="KW-0866">Nonsense-mediated mRNA decay</keyword>
<dbReference type="InterPro" id="IPR035979">
    <property type="entry name" value="RBD_domain_sf"/>
</dbReference>
<feature type="compositionally biased region" description="Basic and acidic residues" evidence="5">
    <location>
        <begin position="56"/>
        <end position="66"/>
    </location>
</feature>
<evidence type="ECO:0000256" key="3">
    <source>
        <dbReference type="ARBA" id="ARBA00023161"/>
    </source>
</evidence>
<feature type="domain" description="UPF3" evidence="6">
    <location>
        <begin position="126"/>
        <end position="161"/>
    </location>
</feature>
<dbReference type="OrthoDB" id="18087at2759"/>
<reference evidence="7" key="1">
    <citation type="submission" date="2020-03" db="EMBL/GenBank/DDBJ databases">
        <title>Long-read based genome assembly of a Labrador retriever dog.</title>
        <authorList>
            <person name="Eory L."/>
            <person name="Zhang W."/>
            <person name="Schoenebeck J."/>
        </authorList>
    </citation>
    <scope>NUCLEOTIDE SEQUENCE [LARGE SCALE GENOMIC DNA]</scope>
    <source>
        <strain evidence="7">Labrador retriever</strain>
    </source>
</reference>
<dbReference type="PANTHER" id="PTHR13112:SF2">
    <property type="entry name" value="REGULATOR OF NONSENSE TRANSCRIPTS 3A"/>
    <property type="match status" value="1"/>
</dbReference>